<evidence type="ECO:0000259" key="1">
    <source>
        <dbReference type="Pfam" id="PF00551"/>
    </source>
</evidence>
<keyword evidence="3" id="KW-1185">Reference proteome</keyword>
<dbReference type="OrthoDB" id="9802815at2"/>
<comment type="caution">
    <text evidence="2">The sequence shown here is derived from an EMBL/GenBank/DDBJ whole genome shotgun (WGS) entry which is preliminary data.</text>
</comment>
<reference evidence="2 3" key="1">
    <citation type="submission" date="2018-11" db="EMBL/GenBank/DDBJ databases">
        <authorList>
            <person name="Zhou Z."/>
            <person name="Wang G."/>
        </authorList>
    </citation>
    <scope>NUCLEOTIDE SEQUENCE [LARGE SCALE GENOMIC DNA]</scope>
    <source>
        <strain evidence="2 3">KCTC42998</strain>
    </source>
</reference>
<dbReference type="PANTHER" id="PTHR11138:SF5">
    <property type="entry name" value="METHIONYL-TRNA FORMYLTRANSFERASE, MITOCHONDRIAL"/>
    <property type="match status" value="1"/>
</dbReference>
<dbReference type="PANTHER" id="PTHR11138">
    <property type="entry name" value="METHIONYL-TRNA FORMYLTRANSFERASE"/>
    <property type="match status" value="1"/>
</dbReference>
<accession>A0A3P1CXB6</accession>
<proteinExistence type="predicted"/>
<dbReference type="Proteomes" id="UP000274271">
    <property type="component" value="Unassembled WGS sequence"/>
</dbReference>
<dbReference type="PROSITE" id="PS00373">
    <property type="entry name" value="GART"/>
    <property type="match status" value="1"/>
</dbReference>
<protein>
    <submittedName>
        <fullName evidence="2">Formyl transferase</fullName>
    </submittedName>
</protein>
<dbReference type="InterPro" id="IPR036477">
    <property type="entry name" value="Formyl_transf_N_sf"/>
</dbReference>
<feature type="domain" description="Formyl transferase N-terminal" evidence="1">
    <location>
        <begin position="75"/>
        <end position="209"/>
    </location>
</feature>
<keyword evidence="2" id="KW-0808">Transferase</keyword>
<dbReference type="GO" id="GO:0004479">
    <property type="term" value="F:methionyl-tRNA formyltransferase activity"/>
    <property type="evidence" value="ECO:0007669"/>
    <property type="project" value="TreeGrafter"/>
</dbReference>
<organism evidence="2 3">
    <name type="scientific">Larkinella knui</name>
    <dbReference type="NCBI Taxonomy" id="2025310"/>
    <lineage>
        <taxon>Bacteria</taxon>
        <taxon>Pseudomonadati</taxon>
        <taxon>Bacteroidota</taxon>
        <taxon>Cytophagia</taxon>
        <taxon>Cytophagales</taxon>
        <taxon>Spirosomataceae</taxon>
        <taxon>Larkinella</taxon>
    </lineage>
</organism>
<evidence type="ECO:0000313" key="3">
    <source>
        <dbReference type="Proteomes" id="UP000274271"/>
    </source>
</evidence>
<sequence length="254" mass="29021">MRIVFITQDDPFYLARNLDYLLKKLPPYAKVVGTVVADVSPFGKRESFREKAQKTYEIFGLPFFLRYSLKFIASKLNRQNSVRHVLEHHQVPLIQLEGNINKPESLQKIAAYQPDLLISIAGNQIFKRPLLDLAPLGCLNLHTALLPKYRGLMPSFWVLKNNEKYTGVSVFFVDEGIDSGPILVQRQVEIGTRSQAELIRHTKQIGMDAIVECIEKIHAGTYQLIENDATQMTYFSFPAREDVKAFLAAGKRFY</sequence>
<gene>
    <name evidence="2" type="ORF">EHT87_04360</name>
</gene>
<dbReference type="Gene3D" id="3.40.50.12230">
    <property type="match status" value="1"/>
</dbReference>
<dbReference type="SUPFAM" id="SSF53328">
    <property type="entry name" value="Formyltransferase"/>
    <property type="match status" value="1"/>
</dbReference>
<evidence type="ECO:0000313" key="2">
    <source>
        <dbReference type="EMBL" id="RRB17524.1"/>
    </source>
</evidence>
<dbReference type="GO" id="GO:0005829">
    <property type="term" value="C:cytosol"/>
    <property type="evidence" value="ECO:0007669"/>
    <property type="project" value="TreeGrafter"/>
</dbReference>
<dbReference type="Pfam" id="PF00551">
    <property type="entry name" value="Formyl_trans_N"/>
    <property type="match status" value="1"/>
</dbReference>
<dbReference type="AlphaFoldDB" id="A0A3P1CXB6"/>
<dbReference type="InterPro" id="IPR001555">
    <property type="entry name" value="GART_AS"/>
</dbReference>
<dbReference type="EMBL" id="RQJP01000001">
    <property type="protein sequence ID" value="RRB17524.1"/>
    <property type="molecule type" value="Genomic_DNA"/>
</dbReference>
<dbReference type="InterPro" id="IPR002376">
    <property type="entry name" value="Formyl_transf_N"/>
</dbReference>
<dbReference type="RefSeq" id="WP_124904220.1">
    <property type="nucleotide sequence ID" value="NZ_RQJP01000001.1"/>
</dbReference>
<name>A0A3P1CXB6_9BACT</name>